<name>A0ABN9W7C7_9DINO</name>
<accession>A0ABN9W7C7</accession>
<proteinExistence type="predicted"/>
<evidence type="ECO:0000256" key="4">
    <source>
        <dbReference type="ARBA" id="ARBA00023136"/>
    </source>
</evidence>
<sequence length="99" mass="10971">MALAVLNGFCLGVFGIDRCYARQFTLGILKCVTMGGFGIWFLADFILIGANCLTMSPRLDALGFDATFDIDDQHPALLVTIIFILCHFFFGSLPLLRFK</sequence>
<comment type="subcellular location">
    <subcellularLocation>
        <location evidence="1">Membrane</location>
        <topology evidence="1">Multi-pass membrane protein</topology>
    </subcellularLocation>
</comment>
<dbReference type="Pfam" id="PF05154">
    <property type="entry name" value="TM2"/>
    <property type="match status" value="1"/>
</dbReference>
<evidence type="ECO:0000256" key="2">
    <source>
        <dbReference type="ARBA" id="ARBA00022692"/>
    </source>
</evidence>
<keyword evidence="4 5" id="KW-0472">Membrane</keyword>
<gene>
    <name evidence="7" type="ORF">PCOR1329_LOCUS64704</name>
</gene>
<dbReference type="Proteomes" id="UP001189429">
    <property type="component" value="Unassembled WGS sequence"/>
</dbReference>
<keyword evidence="3 5" id="KW-1133">Transmembrane helix</keyword>
<evidence type="ECO:0000259" key="6">
    <source>
        <dbReference type="Pfam" id="PF05154"/>
    </source>
</evidence>
<evidence type="ECO:0000256" key="1">
    <source>
        <dbReference type="ARBA" id="ARBA00004141"/>
    </source>
</evidence>
<feature type="transmembrane region" description="Helical" evidence="5">
    <location>
        <begin position="37"/>
        <end position="55"/>
    </location>
</feature>
<protein>
    <recommendedName>
        <fullName evidence="6">TM2 domain-containing protein</fullName>
    </recommendedName>
</protein>
<organism evidence="7 8">
    <name type="scientific">Prorocentrum cordatum</name>
    <dbReference type="NCBI Taxonomy" id="2364126"/>
    <lineage>
        <taxon>Eukaryota</taxon>
        <taxon>Sar</taxon>
        <taxon>Alveolata</taxon>
        <taxon>Dinophyceae</taxon>
        <taxon>Prorocentrales</taxon>
        <taxon>Prorocentraceae</taxon>
        <taxon>Prorocentrum</taxon>
    </lineage>
</organism>
<comment type="caution">
    <text evidence="7">The sequence shown here is derived from an EMBL/GenBank/DDBJ whole genome shotgun (WGS) entry which is preliminary data.</text>
</comment>
<evidence type="ECO:0000313" key="7">
    <source>
        <dbReference type="EMBL" id="CAK0882060.1"/>
    </source>
</evidence>
<evidence type="ECO:0000256" key="5">
    <source>
        <dbReference type="SAM" id="Phobius"/>
    </source>
</evidence>
<reference evidence="7" key="1">
    <citation type="submission" date="2023-10" db="EMBL/GenBank/DDBJ databases">
        <authorList>
            <person name="Chen Y."/>
            <person name="Shah S."/>
            <person name="Dougan E. K."/>
            <person name="Thang M."/>
            <person name="Chan C."/>
        </authorList>
    </citation>
    <scope>NUCLEOTIDE SEQUENCE [LARGE SCALE GENOMIC DNA]</scope>
</reference>
<evidence type="ECO:0000256" key="3">
    <source>
        <dbReference type="ARBA" id="ARBA00022989"/>
    </source>
</evidence>
<keyword evidence="2 5" id="KW-0812">Transmembrane</keyword>
<feature type="transmembrane region" description="Helical" evidence="5">
    <location>
        <begin position="76"/>
        <end position="96"/>
    </location>
</feature>
<keyword evidence="8" id="KW-1185">Reference proteome</keyword>
<dbReference type="EMBL" id="CAUYUJ010018262">
    <property type="protein sequence ID" value="CAK0882060.1"/>
    <property type="molecule type" value="Genomic_DNA"/>
</dbReference>
<evidence type="ECO:0000313" key="8">
    <source>
        <dbReference type="Proteomes" id="UP001189429"/>
    </source>
</evidence>
<feature type="domain" description="TM2" evidence="6">
    <location>
        <begin position="2"/>
        <end position="46"/>
    </location>
</feature>
<dbReference type="InterPro" id="IPR007829">
    <property type="entry name" value="TM2"/>
</dbReference>